<name>A0A8J2W9I1_9CRUS</name>
<gene>
    <name evidence="2" type="ORF">DGAL_LOCUS833</name>
</gene>
<evidence type="ECO:0000313" key="2">
    <source>
        <dbReference type="EMBL" id="CAH0098732.1"/>
    </source>
</evidence>
<dbReference type="EMBL" id="CAKKLH010000007">
    <property type="protein sequence ID" value="CAH0098732.1"/>
    <property type="molecule type" value="Genomic_DNA"/>
</dbReference>
<sequence>MKTLVASISLLLTVLVMAVQSQLFISADDTNYPISLPVHVWWGTTFDNDYAYSYSDSQAAAVLNYRDVLANNRAASWSYSFNPMISKVQQVHPYLHGFLIGSQNAHGIGAANTPASISRTKRKNVLHYKNGEFRPILCSPRLCLLERPMGESE</sequence>
<feature type="signal peptide" evidence="1">
    <location>
        <begin position="1"/>
        <end position="18"/>
    </location>
</feature>
<dbReference type="AlphaFoldDB" id="A0A8J2W9I1"/>
<accession>A0A8J2W9I1</accession>
<keyword evidence="3" id="KW-1185">Reference proteome</keyword>
<organism evidence="2 3">
    <name type="scientific">Daphnia galeata</name>
    <dbReference type="NCBI Taxonomy" id="27404"/>
    <lineage>
        <taxon>Eukaryota</taxon>
        <taxon>Metazoa</taxon>
        <taxon>Ecdysozoa</taxon>
        <taxon>Arthropoda</taxon>
        <taxon>Crustacea</taxon>
        <taxon>Branchiopoda</taxon>
        <taxon>Diplostraca</taxon>
        <taxon>Cladocera</taxon>
        <taxon>Anomopoda</taxon>
        <taxon>Daphniidae</taxon>
        <taxon>Daphnia</taxon>
    </lineage>
</organism>
<proteinExistence type="predicted"/>
<protein>
    <submittedName>
        <fullName evidence="2">Uncharacterized protein</fullName>
    </submittedName>
</protein>
<reference evidence="2" key="1">
    <citation type="submission" date="2021-11" db="EMBL/GenBank/DDBJ databases">
        <authorList>
            <person name="Schell T."/>
        </authorList>
    </citation>
    <scope>NUCLEOTIDE SEQUENCE</scope>
    <source>
        <strain evidence="2">M5</strain>
    </source>
</reference>
<keyword evidence="1" id="KW-0732">Signal</keyword>
<evidence type="ECO:0000256" key="1">
    <source>
        <dbReference type="SAM" id="SignalP"/>
    </source>
</evidence>
<feature type="chain" id="PRO_5035163732" evidence="1">
    <location>
        <begin position="19"/>
        <end position="153"/>
    </location>
</feature>
<evidence type="ECO:0000313" key="3">
    <source>
        <dbReference type="Proteomes" id="UP000789390"/>
    </source>
</evidence>
<comment type="caution">
    <text evidence="2">The sequence shown here is derived from an EMBL/GenBank/DDBJ whole genome shotgun (WGS) entry which is preliminary data.</text>
</comment>
<dbReference type="OrthoDB" id="6367291at2759"/>
<dbReference type="Proteomes" id="UP000789390">
    <property type="component" value="Unassembled WGS sequence"/>
</dbReference>